<protein>
    <submittedName>
        <fullName evidence="1">Uncharacterized protein</fullName>
    </submittedName>
</protein>
<gene>
    <name evidence="1" type="ORF">FYJ91_19960</name>
</gene>
<evidence type="ECO:0000313" key="2">
    <source>
        <dbReference type="Proteomes" id="UP000322077"/>
    </source>
</evidence>
<accession>A0A5D9BYA3</accession>
<dbReference type="AlphaFoldDB" id="A0A5D9BYA3"/>
<dbReference type="EMBL" id="VTOU01000007">
    <property type="protein sequence ID" value="TZG24112.1"/>
    <property type="molecule type" value="Genomic_DNA"/>
</dbReference>
<comment type="caution">
    <text evidence="1">The sequence shown here is derived from an EMBL/GenBank/DDBJ whole genome shotgun (WGS) entry which is preliminary data.</text>
</comment>
<evidence type="ECO:0000313" key="1">
    <source>
        <dbReference type="EMBL" id="TZG24112.1"/>
    </source>
</evidence>
<organism evidence="1 2">
    <name type="scientific">Sphingomonas montanisoli</name>
    <dbReference type="NCBI Taxonomy" id="2606412"/>
    <lineage>
        <taxon>Bacteria</taxon>
        <taxon>Pseudomonadati</taxon>
        <taxon>Pseudomonadota</taxon>
        <taxon>Alphaproteobacteria</taxon>
        <taxon>Sphingomonadales</taxon>
        <taxon>Sphingomonadaceae</taxon>
        <taxon>Sphingomonas</taxon>
    </lineage>
</organism>
<dbReference type="Proteomes" id="UP000322077">
    <property type="component" value="Unassembled WGS sequence"/>
</dbReference>
<proteinExistence type="predicted"/>
<name>A0A5D9BYA3_9SPHN</name>
<reference evidence="1 2" key="1">
    <citation type="submission" date="2019-08" db="EMBL/GenBank/DDBJ databases">
        <authorList>
            <person name="Wang G."/>
            <person name="Xu Z."/>
        </authorList>
    </citation>
    <scope>NUCLEOTIDE SEQUENCE [LARGE SCALE GENOMIC DNA]</scope>
    <source>
        <strain evidence="1 2">ZX</strain>
    </source>
</reference>
<keyword evidence="2" id="KW-1185">Reference proteome</keyword>
<sequence>MVTLPYAADVILQASMQQSYSSSVKTWTARFKANGNVVEARGGAGAYTDVPSINGMTSLPAGTYTIDLEWFGLDNTISLTAANLIVDPAMK</sequence>